<protein>
    <recommendedName>
        <fullName evidence="4">DUF4595 domain-containing protein</fullName>
    </recommendedName>
</protein>
<feature type="chain" id="PRO_5047091582" description="DUF4595 domain-containing protein" evidence="1">
    <location>
        <begin position="23"/>
        <end position="276"/>
    </location>
</feature>
<gene>
    <name evidence="2" type="ORF">ICL07_17250</name>
</gene>
<dbReference type="PROSITE" id="PS51257">
    <property type="entry name" value="PROKAR_LIPOPROTEIN"/>
    <property type="match status" value="1"/>
</dbReference>
<keyword evidence="3" id="KW-1185">Reference proteome</keyword>
<evidence type="ECO:0000313" key="3">
    <source>
        <dbReference type="Proteomes" id="UP000659124"/>
    </source>
</evidence>
<reference evidence="2 3" key="1">
    <citation type="submission" date="2020-09" db="EMBL/GenBank/DDBJ databases">
        <title>Genome sequences of type strains of Chitinophaga qingshengii and Chitinophaga varians.</title>
        <authorList>
            <person name="Kittiwongwattana C."/>
        </authorList>
    </citation>
    <scope>NUCLEOTIDE SEQUENCE [LARGE SCALE GENOMIC DNA]</scope>
    <source>
        <strain evidence="2 3">JCM 30026</strain>
    </source>
</reference>
<dbReference type="EMBL" id="JACVFC010000002">
    <property type="protein sequence ID" value="MBC9932136.1"/>
    <property type="molecule type" value="Genomic_DNA"/>
</dbReference>
<sequence>MKKQLLALAGLALFFAACSSKKDDPQPEPEKPKSLSGMLKTVYTLGGNDTSHVFYNDDITLRTVKSDWNRNTSDTGGNIDSVAYADGKPSGIWEKYYNKALPYNDYALVIRYAYANNKLQKVIIPPQDNYSGYDSIGYNASGKAEKAFRYVSMDGTAPKEVARRTFTWTGNNVTKVVYETMENGKVLATSEDNYTYDDKPNWRLDVSVITQGGGLVPEAVNANNILKQTRTASGIPAKTNSFTYQYDDKNKVVKVEATYEFDMNPGLRTTVIEYYK</sequence>
<evidence type="ECO:0000256" key="1">
    <source>
        <dbReference type="SAM" id="SignalP"/>
    </source>
</evidence>
<dbReference type="RefSeq" id="WP_188089270.1">
    <property type="nucleotide sequence ID" value="NZ_JACVFC010000002.1"/>
</dbReference>
<organism evidence="2 3">
    <name type="scientific">Chitinophaga qingshengii</name>
    <dbReference type="NCBI Taxonomy" id="1569794"/>
    <lineage>
        <taxon>Bacteria</taxon>
        <taxon>Pseudomonadati</taxon>
        <taxon>Bacteroidota</taxon>
        <taxon>Chitinophagia</taxon>
        <taxon>Chitinophagales</taxon>
        <taxon>Chitinophagaceae</taxon>
        <taxon>Chitinophaga</taxon>
    </lineage>
</organism>
<comment type="caution">
    <text evidence="2">The sequence shown here is derived from an EMBL/GenBank/DDBJ whole genome shotgun (WGS) entry which is preliminary data.</text>
</comment>
<dbReference type="Proteomes" id="UP000659124">
    <property type="component" value="Unassembled WGS sequence"/>
</dbReference>
<feature type="signal peptide" evidence="1">
    <location>
        <begin position="1"/>
        <end position="22"/>
    </location>
</feature>
<keyword evidence="1" id="KW-0732">Signal</keyword>
<evidence type="ECO:0000313" key="2">
    <source>
        <dbReference type="EMBL" id="MBC9932136.1"/>
    </source>
</evidence>
<accession>A0ABR7TNS8</accession>
<evidence type="ECO:0008006" key="4">
    <source>
        <dbReference type="Google" id="ProtNLM"/>
    </source>
</evidence>
<proteinExistence type="predicted"/>
<name>A0ABR7TNS8_9BACT</name>